<accession>A0A502GCS8</accession>
<organism evidence="1 2">
    <name type="scientific">Hymenobacter nivis</name>
    <dbReference type="NCBI Taxonomy" id="1850093"/>
    <lineage>
        <taxon>Bacteria</taxon>
        <taxon>Pseudomonadati</taxon>
        <taxon>Bacteroidota</taxon>
        <taxon>Cytophagia</taxon>
        <taxon>Cytophagales</taxon>
        <taxon>Hymenobacteraceae</taxon>
        <taxon>Hymenobacter</taxon>
    </lineage>
</organism>
<gene>
    <name evidence="1" type="ORF">EAH73_21410</name>
</gene>
<evidence type="ECO:0000313" key="1">
    <source>
        <dbReference type="EMBL" id="TPG59472.1"/>
    </source>
</evidence>
<dbReference type="Proteomes" id="UP000317646">
    <property type="component" value="Unassembled WGS sequence"/>
</dbReference>
<evidence type="ECO:0000313" key="2">
    <source>
        <dbReference type="Proteomes" id="UP000317646"/>
    </source>
</evidence>
<dbReference type="RefSeq" id="WP_140469489.1">
    <property type="nucleotide sequence ID" value="NZ_RCYZ01000013.1"/>
</dbReference>
<protein>
    <submittedName>
        <fullName evidence="1">Uncharacterized protein</fullName>
    </submittedName>
</protein>
<dbReference type="EMBL" id="RCYZ01000013">
    <property type="protein sequence ID" value="TPG59472.1"/>
    <property type="molecule type" value="Genomic_DNA"/>
</dbReference>
<name>A0A502GCS8_9BACT</name>
<reference evidence="1 2" key="1">
    <citation type="journal article" date="2019" name="Environ. Microbiol.">
        <title>Species interactions and distinct microbial communities in high Arctic permafrost affected cryosols are associated with the CH4 and CO2 gas fluxes.</title>
        <authorList>
            <person name="Altshuler I."/>
            <person name="Hamel J."/>
            <person name="Turney S."/>
            <person name="Magnuson E."/>
            <person name="Levesque R."/>
            <person name="Greer C."/>
            <person name="Whyte L.G."/>
        </authorList>
    </citation>
    <scope>NUCLEOTIDE SEQUENCE [LARGE SCALE GENOMIC DNA]</scope>
    <source>
        <strain evidence="1 2">S9.2P</strain>
    </source>
</reference>
<proteinExistence type="predicted"/>
<sequence>MHHLLQVDRILEYHQVGDQVQGTHDLLLGFFLFAAAEPVAAKPRKTPSACSRSPLLGLRYP</sequence>
<dbReference type="AlphaFoldDB" id="A0A502GCS8"/>
<keyword evidence="2" id="KW-1185">Reference proteome</keyword>
<comment type="caution">
    <text evidence="1">The sequence shown here is derived from an EMBL/GenBank/DDBJ whole genome shotgun (WGS) entry which is preliminary data.</text>
</comment>